<dbReference type="GO" id="GO:0016020">
    <property type="term" value="C:membrane"/>
    <property type="evidence" value="ECO:0007669"/>
    <property type="project" value="UniProtKB-SubCell"/>
</dbReference>
<evidence type="ECO:0000256" key="4">
    <source>
        <dbReference type="ARBA" id="ARBA00022989"/>
    </source>
</evidence>
<evidence type="ECO:0000256" key="6">
    <source>
        <dbReference type="SAM" id="MobiDB-lite"/>
    </source>
</evidence>
<gene>
    <name evidence="8" type="ORF">ILEXP_LOCUS17720</name>
</gene>
<keyword evidence="9" id="KW-1185">Reference proteome</keyword>
<dbReference type="Proteomes" id="UP001642360">
    <property type="component" value="Unassembled WGS sequence"/>
</dbReference>
<keyword evidence="5 7" id="KW-0472">Membrane</keyword>
<dbReference type="EMBL" id="CAUOFW020001914">
    <property type="protein sequence ID" value="CAK9149659.1"/>
    <property type="molecule type" value="Genomic_DNA"/>
</dbReference>
<dbReference type="PANTHER" id="PTHR31113:SF3">
    <property type="entry name" value="UPF0496 PROTEIN 1"/>
    <property type="match status" value="1"/>
</dbReference>
<name>A0ABC8RXK0_9AQUA</name>
<dbReference type="Pfam" id="PF05055">
    <property type="entry name" value="DUF677"/>
    <property type="match status" value="2"/>
</dbReference>
<dbReference type="InterPro" id="IPR007749">
    <property type="entry name" value="DUF677"/>
</dbReference>
<evidence type="ECO:0000313" key="9">
    <source>
        <dbReference type="Proteomes" id="UP001642360"/>
    </source>
</evidence>
<feature type="compositionally biased region" description="Basic residues" evidence="6">
    <location>
        <begin position="1"/>
        <end position="12"/>
    </location>
</feature>
<feature type="transmembrane region" description="Helical" evidence="7">
    <location>
        <begin position="272"/>
        <end position="291"/>
    </location>
</feature>
<evidence type="ECO:0000256" key="5">
    <source>
        <dbReference type="ARBA" id="ARBA00023136"/>
    </source>
</evidence>
<evidence type="ECO:0000256" key="2">
    <source>
        <dbReference type="ARBA" id="ARBA00009074"/>
    </source>
</evidence>
<keyword evidence="4 7" id="KW-1133">Transmembrane helix</keyword>
<comment type="subcellular location">
    <subcellularLocation>
        <location evidence="1">Membrane</location>
    </subcellularLocation>
</comment>
<evidence type="ECO:0000256" key="3">
    <source>
        <dbReference type="ARBA" id="ARBA00022692"/>
    </source>
</evidence>
<evidence type="ECO:0000256" key="1">
    <source>
        <dbReference type="ARBA" id="ARBA00004370"/>
    </source>
</evidence>
<feature type="region of interest" description="Disordered" evidence="6">
    <location>
        <begin position="1"/>
        <end position="20"/>
    </location>
</feature>
<comment type="caution">
    <text evidence="8">The sequence shown here is derived from an EMBL/GenBank/DDBJ whole genome shotgun (WGS) entry which is preliminary data.</text>
</comment>
<keyword evidence="3 7" id="KW-0812">Transmembrane</keyword>
<dbReference type="AlphaFoldDB" id="A0ABC8RXK0"/>
<dbReference type="PANTHER" id="PTHR31113">
    <property type="entry name" value="UPF0496 PROTEIN 3-RELATED"/>
    <property type="match status" value="1"/>
</dbReference>
<evidence type="ECO:0000313" key="8">
    <source>
        <dbReference type="EMBL" id="CAK9149659.1"/>
    </source>
</evidence>
<protein>
    <submittedName>
        <fullName evidence="8">Uncharacterized protein</fullName>
    </submittedName>
</protein>
<comment type="similarity">
    <text evidence="2">Belongs to the UPF0496 family.</text>
</comment>
<evidence type="ECO:0000256" key="7">
    <source>
        <dbReference type="SAM" id="Phobius"/>
    </source>
</evidence>
<sequence length="410" mass="46244">MGCIFSKRRTHPPPKLSSDSQMKLGLISYMAACRANSDHESLNSKPQQRTTRVISTIAGGVQIRSLSLYSLREVPGYLLENNEEVVNAVLEHKKEIWENPELVDLVKDYFETSRKTIDLFSPLKNASNEPATGRPLFKPQVPGYLLENNEEVVNAVLEHKKEIWENPELVDLVKDYFETSPSDRQAIVQAALNQFDEEHTEGFPGEKSSYSKTLPEFKNIQVAADSFDDEFFSSFQSVYQRQWKLLHKLQVEKDKLDRKLNSKIAWRKASNVLFGVTFVAVLICSVVAAAMSAPPVVTALAAAASASLGSTGKWLDSTWTNCVKVIEEQKEIIRLIHVHTEYYAIEGLKTIGELVNKLEELKSLWGVIDHGLKKEAAVVMVVNEISKKQDVFVRTVGELTRNYKSQEEDL</sequence>
<organism evidence="8 9">
    <name type="scientific">Ilex paraguariensis</name>
    <name type="common">yerba mate</name>
    <dbReference type="NCBI Taxonomy" id="185542"/>
    <lineage>
        <taxon>Eukaryota</taxon>
        <taxon>Viridiplantae</taxon>
        <taxon>Streptophyta</taxon>
        <taxon>Embryophyta</taxon>
        <taxon>Tracheophyta</taxon>
        <taxon>Spermatophyta</taxon>
        <taxon>Magnoliopsida</taxon>
        <taxon>eudicotyledons</taxon>
        <taxon>Gunneridae</taxon>
        <taxon>Pentapetalae</taxon>
        <taxon>asterids</taxon>
        <taxon>campanulids</taxon>
        <taxon>Aquifoliales</taxon>
        <taxon>Aquifoliaceae</taxon>
        <taxon>Ilex</taxon>
    </lineage>
</organism>
<accession>A0ABC8RXK0</accession>
<proteinExistence type="inferred from homology"/>
<reference evidence="8 9" key="1">
    <citation type="submission" date="2024-02" db="EMBL/GenBank/DDBJ databases">
        <authorList>
            <person name="Vignale AGUSTIN F."/>
            <person name="Sosa J E."/>
            <person name="Modenutti C."/>
        </authorList>
    </citation>
    <scope>NUCLEOTIDE SEQUENCE [LARGE SCALE GENOMIC DNA]</scope>
</reference>